<evidence type="ECO:0000256" key="10">
    <source>
        <dbReference type="ARBA" id="ARBA00023251"/>
    </source>
</evidence>
<keyword evidence="16" id="KW-1185">Reference proteome</keyword>
<evidence type="ECO:0000256" key="4">
    <source>
        <dbReference type="ARBA" id="ARBA00021581"/>
    </source>
</evidence>
<dbReference type="GO" id="GO:0050380">
    <property type="term" value="F:undecaprenyl-diphosphatase activity"/>
    <property type="evidence" value="ECO:0007669"/>
    <property type="project" value="UniProtKB-EC"/>
</dbReference>
<feature type="transmembrane region" description="Helical" evidence="14">
    <location>
        <begin position="251"/>
        <end position="267"/>
    </location>
</feature>
<dbReference type="PANTHER" id="PTHR30622:SF3">
    <property type="entry name" value="UNDECAPRENYL-DIPHOSPHATASE"/>
    <property type="match status" value="1"/>
</dbReference>
<comment type="caution">
    <text evidence="15">The sequence shown here is derived from an EMBL/GenBank/DDBJ whole genome shotgun (WGS) entry which is preliminary data.</text>
</comment>
<evidence type="ECO:0000256" key="6">
    <source>
        <dbReference type="ARBA" id="ARBA00022692"/>
    </source>
</evidence>
<feature type="transmembrane region" description="Helical" evidence="14">
    <location>
        <begin position="84"/>
        <end position="105"/>
    </location>
</feature>
<evidence type="ECO:0000313" key="15">
    <source>
        <dbReference type="EMBL" id="MBU8876344.1"/>
    </source>
</evidence>
<evidence type="ECO:0000256" key="3">
    <source>
        <dbReference type="ARBA" id="ARBA00012374"/>
    </source>
</evidence>
<dbReference type="PANTHER" id="PTHR30622">
    <property type="entry name" value="UNDECAPRENYL-DIPHOSPHATASE"/>
    <property type="match status" value="1"/>
</dbReference>
<dbReference type="NCBIfam" id="NF001389">
    <property type="entry name" value="PRK00281.1-2"/>
    <property type="match status" value="1"/>
</dbReference>
<feature type="transmembrane region" description="Helical" evidence="14">
    <location>
        <begin position="46"/>
        <end position="63"/>
    </location>
</feature>
<dbReference type="NCBIfam" id="NF001390">
    <property type="entry name" value="PRK00281.1-4"/>
    <property type="match status" value="1"/>
</dbReference>
<comment type="subcellular location">
    <subcellularLocation>
        <location evidence="1 14">Cell membrane</location>
        <topology evidence="1 14">Multi-pass membrane protein</topology>
    </subcellularLocation>
</comment>
<evidence type="ECO:0000256" key="14">
    <source>
        <dbReference type="HAMAP-Rule" id="MF_01006"/>
    </source>
</evidence>
<keyword evidence="5 14" id="KW-1003">Cell membrane</keyword>
<dbReference type="HAMAP" id="MF_01006">
    <property type="entry name" value="Undec_diphosphatase"/>
    <property type="match status" value="1"/>
</dbReference>
<dbReference type="Pfam" id="PF02673">
    <property type="entry name" value="BacA"/>
    <property type="match status" value="1"/>
</dbReference>
<comment type="function">
    <text evidence="14">Catalyzes the dephosphorylation of undecaprenyl diphosphate (UPP). Confers resistance to bacitracin.</text>
</comment>
<keyword evidence="9 14" id="KW-0472">Membrane</keyword>
<dbReference type="InterPro" id="IPR003824">
    <property type="entry name" value="UppP"/>
</dbReference>
<dbReference type="NCBIfam" id="TIGR00753">
    <property type="entry name" value="undec_PP_bacA"/>
    <property type="match status" value="1"/>
</dbReference>
<evidence type="ECO:0000313" key="16">
    <source>
        <dbReference type="Proteomes" id="UP000727907"/>
    </source>
</evidence>
<feature type="transmembrane region" description="Helical" evidence="14">
    <location>
        <begin position="188"/>
        <end position="206"/>
    </location>
</feature>
<feature type="transmembrane region" description="Helical" evidence="14">
    <location>
        <begin position="111"/>
        <end position="130"/>
    </location>
</feature>
<organism evidence="15 16">
    <name type="scientific">Reyranella humidisoli</name>
    <dbReference type="NCBI Taxonomy" id="2849149"/>
    <lineage>
        <taxon>Bacteria</taxon>
        <taxon>Pseudomonadati</taxon>
        <taxon>Pseudomonadota</taxon>
        <taxon>Alphaproteobacteria</taxon>
        <taxon>Hyphomicrobiales</taxon>
        <taxon>Reyranellaceae</taxon>
        <taxon>Reyranella</taxon>
    </lineage>
</organism>
<keyword evidence="10 14" id="KW-0046">Antibiotic resistance</keyword>
<dbReference type="EC" id="3.6.1.27" evidence="3 14"/>
<evidence type="ECO:0000256" key="13">
    <source>
        <dbReference type="ARBA" id="ARBA00047594"/>
    </source>
</evidence>
<comment type="miscellaneous">
    <text evidence="14">Bacitracin is thought to be involved in the inhibition of peptidoglycan synthesis by sequestering undecaprenyl diphosphate, thereby reducing the pool of lipid carrier available.</text>
</comment>
<evidence type="ECO:0000256" key="11">
    <source>
        <dbReference type="ARBA" id="ARBA00032707"/>
    </source>
</evidence>
<keyword evidence="14" id="KW-0133">Cell shape</keyword>
<evidence type="ECO:0000256" key="5">
    <source>
        <dbReference type="ARBA" id="ARBA00022475"/>
    </source>
</evidence>
<evidence type="ECO:0000256" key="7">
    <source>
        <dbReference type="ARBA" id="ARBA00022801"/>
    </source>
</evidence>
<dbReference type="RefSeq" id="WP_216965062.1">
    <property type="nucleotide sequence ID" value="NZ_JAHOPB010000002.1"/>
</dbReference>
<proteinExistence type="inferred from homology"/>
<evidence type="ECO:0000256" key="8">
    <source>
        <dbReference type="ARBA" id="ARBA00022989"/>
    </source>
</evidence>
<dbReference type="Proteomes" id="UP000727907">
    <property type="component" value="Unassembled WGS sequence"/>
</dbReference>
<evidence type="ECO:0000256" key="9">
    <source>
        <dbReference type="ARBA" id="ARBA00023136"/>
    </source>
</evidence>
<feature type="transmembrane region" description="Helical" evidence="14">
    <location>
        <begin position="218"/>
        <end position="239"/>
    </location>
</feature>
<protein>
    <recommendedName>
        <fullName evidence="4 14">Undecaprenyl-diphosphatase</fullName>
        <ecNumber evidence="3 14">3.6.1.27</ecNumber>
    </recommendedName>
    <alternativeName>
        <fullName evidence="12 14">Bacitracin resistance protein</fullName>
    </alternativeName>
    <alternativeName>
        <fullName evidence="11 14">Undecaprenyl pyrophosphate phosphatase</fullName>
    </alternativeName>
</protein>
<gene>
    <name evidence="14" type="primary">uppP</name>
    <name evidence="15" type="ORF">KQ910_21400</name>
</gene>
<evidence type="ECO:0000256" key="2">
    <source>
        <dbReference type="ARBA" id="ARBA00010621"/>
    </source>
</evidence>
<keyword evidence="14" id="KW-0961">Cell wall biogenesis/degradation</keyword>
<name>A0ABS6IP13_9HYPH</name>
<accession>A0ABS6IP13</accession>
<keyword evidence="14" id="KW-0573">Peptidoglycan synthesis</keyword>
<evidence type="ECO:0000256" key="12">
    <source>
        <dbReference type="ARBA" id="ARBA00032932"/>
    </source>
</evidence>
<keyword evidence="7 14" id="KW-0378">Hydrolase</keyword>
<comment type="catalytic activity">
    <reaction evidence="13 14">
        <text>di-trans,octa-cis-undecaprenyl diphosphate + H2O = di-trans,octa-cis-undecaprenyl phosphate + phosphate + H(+)</text>
        <dbReference type="Rhea" id="RHEA:28094"/>
        <dbReference type="ChEBI" id="CHEBI:15377"/>
        <dbReference type="ChEBI" id="CHEBI:15378"/>
        <dbReference type="ChEBI" id="CHEBI:43474"/>
        <dbReference type="ChEBI" id="CHEBI:58405"/>
        <dbReference type="ChEBI" id="CHEBI:60392"/>
        <dbReference type="EC" id="3.6.1.27"/>
    </reaction>
</comment>
<keyword evidence="8 14" id="KW-1133">Transmembrane helix</keyword>
<dbReference type="EMBL" id="JAHOPB010000002">
    <property type="protein sequence ID" value="MBU8876344.1"/>
    <property type="molecule type" value="Genomic_DNA"/>
</dbReference>
<comment type="similarity">
    <text evidence="2 14">Belongs to the UppP family.</text>
</comment>
<sequence length="268" mass="29262">MDLTLIWKALLIGVVEGLTEFLPVSSTGHIILAEEVLHFQGPPGKVFEIVIQLGAILAVCLLYRAKIWTTVEGVLQRDKRAIRFATAIAVAFLPAAIVGVAAHKYIKSVLFSPWVVAIALIVGGIAILLIERFAQRPRIKTLDDVDLKTALYIGLCQCLAMIPGVSRAGATIMGARAFRVDRATAAEFSFFLAMPTMLGATVYDLYKNWSALSWEHAGIIALGFVAAFLSAMLVVRAFVRFISRHGFTVFAWYRIAVGALALTLLLMR</sequence>
<keyword evidence="6 14" id="KW-0812">Transmembrane</keyword>
<reference evidence="15 16" key="1">
    <citation type="submission" date="2021-06" db="EMBL/GenBank/DDBJ databases">
        <authorList>
            <person name="Lee D.H."/>
        </authorList>
    </citation>
    <scope>NUCLEOTIDE SEQUENCE [LARGE SCALE GENOMIC DNA]</scope>
    <source>
        <strain evidence="15 16">MMS21-HV4-11</strain>
    </source>
</reference>
<evidence type="ECO:0000256" key="1">
    <source>
        <dbReference type="ARBA" id="ARBA00004651"/>
    </source>
</evidence>